<dbReference type="EMBL" id="LHPG02000018">
    <property type="protein sequence ID" value="PRW33021.1"/>
    <property type="molecule type" value="Genomic_DNA"/>
</dbReference>
<dbReference type="GO" id="GO:0005634">
    <property type="term" value="C:nucleus"/>
    <property type="evidence" value="ECO:0007669"/>
    <property type="project" value="TreeGrafter"/>
</dbReference>
<dbReference type="Gene3D" id="3.30.1600.10">
    <property type="entry name" value="SIR2/SIRT2 'Small Domain"/>
    <property type="match status" value="1"/>
</dbReference>
<feature type="active site" description="Proton acceptor" evidence="3">
    <location>
        <position position="152"/>
    </location>
</feature>
<keyword evidence="3" id="KW-0862">Zinc</keyword>
<name>A0A2P6TFX7_CHLSO</name>
<evidence type="ECO:0000256" key="1">
    <source>
        <dbReference type="ARBA" id="ARBA00022679"/>
    </source>
</evidence>
<keyword evidence="3" id="KW-0479">Metal-binding</keyword>
<dbReference type="GO" id="GO:0070403">
    <property type="term" value="F:NAD+ binding"/>
    <property type="evidence" value="ECO:0007669"/>
    <property type="project" value="InterPro"/>
</dbReference>
<dbReference type="GO" id="GO:0017136">
    <property type="term" value="F:histone deacetylase activity, NAD-dependent"/>
    <property type="evidence" value="ECO:0007669"/>
    <property type="project" value="TreeGrafter"/>
</dbReference>
<dbReference type="InterPro" id="IPR026590">
    <property type="entry name" value="Ssirtuin_cat_dom"/>
</dbReference>
<dbReference type="PANTHER" id="PTHR11085:SF10">
    <property type="entry name" value="NAD-DEPENDENT PROTEIN DEACYLASE SIRTUIN-5, MITOCHONDRIAL-RELATED"/>
    <property type="match status" value="1"/>
</dbReference>
<dbReference type="OrthoDB" id="424302at2759"/>
<protein>
    <submittedName>
        <fullName evidence="6">DHS-like NAD FAD-binding domain-containing</fullName>
    </submittedName>
</protein>
<reference evidence="6 7" key="1">
    <citation type="journal article" date="2018" name="Plant J.">
        <title>Genome sequences of Chlorella sorokiniana UTEX 1602 and Micractinium conductrix SAG 241.80: implications to maltose excretion by a green alga.</title>
        <authorList>
            <person name="Arriola M.B."/>
            <person name="Velmurugan N."/>
            <person name="Zhang Y."/>
            <person name="Plunkett M.H."/>
            <person name="Hondzo H."/>
            <person name="Barney B.M."/>
        </authorList>
    </citation>
    <scope>NUCLEOTIDE SEQUENCE [LARGE SCALE GENOMIC DNA]</scope>
    <source>
        <strain evidence="7">UTEX 1602</strain>
    </source>
</reference>
<feature type="region of interest" description="Disordered" evidence="4">
    <location>
        <begin position="332"/>
        <end position="368"/>
    </location>
</feature>
<proteinExistence type="predicted"/>
<evidence type="ECO:0000313" key="6">
    <source>
        <dbReference type="EMBL" id="PRW33021.1"/>
    </source>
</evidence>
<feature type="binding site" evidence="3">
    <location>
        <position position="160"/>
    </location>
    <ligand>
        <name>Zn(2+)</name>
        <dbReference type="ChEBI" id="CHEBI:29105"/>
    </ligand>
</feature>
<feature type="compositionally biased region" description="Low complexity" evidence="4">
    <location>
        <begin position="348"/>
        <end position="368"/>
    </location>
</feature>
<evidence type="ECO:0000259" key="5">
    <source>
        <dbReference type="PROSITE" id="PS50305"/>
    </source>
</evidence>
<sequence>MTLRRKRRRLAPSDDEGEAGLEQLLELAGSCQRIVVFSGSGLSASSGMSTFSTRGGLYERAQRKYKLADGKSLFTYAFFDRQRPEAQAFFADIYSEAVAAEPAAGHHALRQLHDAGRLLRHYTLNIDGLAEQVGMDTWHHERNTSGVTVEMHGNVRHLVCPECHATRPMTAALAKQIRAKVAVPCGAAGCSHDAMRFKVMMYDDGEAECITPDDVMELMEEDVKAADLVLWVGISFQQSASTVYFRKVRCWMQEAGRLGVAVQALINPSDEALFNLRTAMSNQHELRVLEVLAESDEVLPLLADRLRRTRAAGSGSRAAAAARQQAAAAAAAANGVKEEDGWQGESMQQQQGAPPAAQHPQHLQEVQHEAGPAVAALLQQAVGLPGGADQAGWQQPQVTVQQLELLQAALTKAMLKEGPCFMNM</sequence>
<comment type="caution">
    <text evidence="6">The sequence shown here is derived from an EMBL/GenBank/DDBJ whole genome shotgun (WGS) entry which is preliminary data.</text>
</comment>
<feature type="binding site" evidence="3">
    <location>
        <position position="185"/>
    </location>
    <ligand>
        <name>Zn(2+)</name>
        <dbReference type="ChEBI" id="CHEBI:29105"/>
    </ligand>
</feature>
<feature type="domain" description="Deacetylase sirtuin-type" evidence="5">
    <location>
        <begin position="14"/>
        <end position="309"/>
    </location>
</feature>
<gene>
    <name evidence="6" type="ORF">C2E21_8061</name>
</gene>
<dbReference type="InterPro" id="IPR003000">
    <property type="entry name" value="Sirtuin"/>
</dbReference>
<keyword evidence="1" id="KW-0808">Transferase</keyword>
<dbReference type="GO" id="GO:0046872">
    <property type="term" value="F:metal ion binding"/>
    <property type="evidence" value="ECO:0007669"/>
    <property type="project" value="UniProtKB-KW"/>
</dbReference>
<accession>A0A2P6TFX7</accession>
<dbReference type="STRING" id="3076.A0A2P6TFX7"/>
<feature type="binding site" evidence="3">
    <location>
        <position position="163"/>
    </location>
    <ligand>
        <name>Zn(2+)</name>
        <dbReference type="ChEBI" id="CHEBI:29105"/>
    </ligand>
</feature>
<keyword evidence="7" id="KW-1185">Reference proteome</keyword>
<dbReference type="SUPFAM" id="SSF52467">
    <property type="entry name" value="DHS-like NAD/FAD-binding domain"/>
    <property type="match status" value="1"/>
</dbReference>
<dbReference type="PANTHER" id="PTHR11085">
    <property type="entry name" value="NAD-DEPENDENT PROTEIN DEACYLASE SIRTUIN-5, MITOCHONDRIAL-RELATED"/>
    <property type="match status" value="1"/>
</dbReference>
<dbReference type="Proteomes" id="UP000239899">
    <property type="component" value="Unassembled WGS sequence"/>
</dbReference>
<dbReference type="InterPro" id="IPR029035">
    <property type="entry name" value="DHS-like_NAD/FAD-binding_dom"/>
</dbReference>
<dbReference type="PROSITE" id="PS50305">
    <property type="entry name" value="SIRTUIN"/>
    <property type="match status" value="1"/>
</dbReference>
<evidence type="ECO:0000313" key="7">
    <source>
        <dbReference type="Proteomes" id="UP000239899"/>
    </source>
</evidence>
<organism evidence="6 7">
    <name type="scientific">Chlorella sorokiniana</name>
    <name type="common">Freshwater green alga</name>
    <dbReference type="NCBI Taxonomy" id="3076"/>
    <lineage>
        <taxon>Eukaryota</taxon>
        <taxon>Viridiplantae</taxon>
        <taxon>Chlorophyta</taxon>
        <taxon>core chlorophytes</taxon>
        <taxon>Trebouxiophyceae</taxon>
        <taxon>Chlorellales</taxon>
        <taxon>Chlorellaceae</taxon>
        <taxon>Chlorella clade</taxon>
        <taxon>Chlorella</taxon>
    </lineage>
</organism>
<evidence type="ECO:0000256" key="2">
    <source>
        <dbReference type="ARBA" id="ARBA00023027"/>
    </source>
</evidence>
<dbReference type="InterPro" id="IPR050134">
    <property type="entry name" value="NAD-dep_sirtuin_deacylases"/>
</dbReference>
<dbReference type="AlphaFoldDB" id="A0A2P6TFX7"/>
<dbReference type="Pfam" id="PF02146">
    <property type="entry name" value="SIR2"/>
    <property type="match status" value="1"/>
</dbReference>
<evidence type="ECO:0000256" key="3">
    <source>
        <dbReference type="PROSITE-ProRule" id="PRU00236"/>
    </source>
</evidence>
<dbReference type="Gene3D" id="3.40.50.1220">
    <property type="entry name" value="TPP-binding domain"/>
    <property type="match status" value="1"/>
</dbReference>
<dbReference type="InterPro" id="IPR026591">
    <property type="entry name" value="Sirtuin_cat_small_dom_sf"/>
</dbReference>
<evidence type="ECO:0000256" key="4">
    <source>
        <dbReference type="SAM" id="MobiDB-lite"/>
    </source>
</evidence>
<feature type="binding site" evidence="3">
    <location>
        <position position="190"/>
    </location>
    <ligand>
        <name>Zn(2+)</name>
        <dbReference type="ChEBI" id="CHEBI:29105"/>
    </ligand>
</feature>
<keyword evidence="2" id="KW-0520">NAD</keyword>